<keyword evidence="10 13" id="KW-0648">Protein biosynthesis</keyword>
<name>A0A0H3DKC9_MYCPB</name>
<evidence type="ECO:0000256" key="12">
    <source>
        <dbReference type="ARBA" id="ARBA00047398"/>
    </source>
</evidence>
<evidence type="ECO:0000259" key="14">
    <source>
        <dbReference type="Pfam" id="PF01406"/>
    </source>
</evidence>
<evidence type="ECO:0000259" key="15">
    <source>
        <dbReference type="Pfam" id="PF09190"/>
    </source>
</evidence>
<comment type="subcellular location">
    <subcellularLocation>
        <location evidence="1 13">Cytoplasm</location>
    </subcellularLocation>
</comment>
<evidence type="ECO:0000313" key="16">
    <source>
        <dbReference type="EMBL" id="ADK86838.1"/>
    </source>
</evidence>
<dbReference type="AlphaFoldDB" id="A0A0H3DKC9"/>
<dbReference type="eggNOG" id="COG0215">
    <property type="taxonomic scope" value="Bacteria"/>
</dbReference>
<dbReference type="InterPro" id="IPR024909">
    <property type="entry name" value="Cys-tRNA/MSH_ligase"/>
</dbReference>
<dbReference type="HAMAP" id="MF_00041">
    <property type="entry name" value="Cys_tRNA_synth"/>
    <property type="match status" value="1"/>
</dbReference>
<organism evidence="16 17">
    <name type="scientific">Mycoplasmoides pneumoniae (strain ATCC 15531 / DSM 23978 / CIP 103766 / NBRC 14401 / NCTC 10119 / FH)</name>
    <name type="common">Mycoplasma pneumoniae</name>
    <dbReference type="NCBI Taxonomy" id="722438"/>
    <lineage>
        <taxon>Bacteria</taxon>
        <taxon>Bacillati</taxon>
        <taxon>Mycoplasmatota</taxon>
        <taxon>Mycoplasmoidales</taxon>
        <taxon>Mycoplasmoidaceae</taxon>
        <taxon>Mycoplasmoides</taxon>
    </lineage>
</organism>
<dbReference type="Gene3D" id="1.20.120.1910">
    <property type="entry name" value="Cysteine-tRNA ligase, C-terminal anti-codon recognition domain"/>
    <property type="match status" value="1"/>
</dbReference>
<dbReference type="PaxDb" id="722438-MPNE_0412"/>
<dbReference type="GO" id="GO:0005524">
    <property type="term" value="F:ATP binding"/>
    <property type="evidence" value="ECO:0007669"/>
    <property type="project" value="UniProtKB-UniRule"/>
</dbReference>
<feature type="domain" description="Cysteinyl-tRNA synthetase class Ia DALR" evidence="15">
    <location>
        <begin position="345"/>
        <end position="397"/>
    </location>
</feature>
<dbReference type="PATRIC" id="fig|722438.3.peg.397"/>
<evidence type="ECO:0000256" key="8">
    <source>
        <dbReference type="ARBA" id="ARBA00022833"/>
    </source>
</evidence>
<dbReference type="RefSeq" id="WP_014325481.1">
    <property type="nucleotide sequence ID" value="NZ_CP010546.1"/>
</dbReference>
<evidence type="ECO:0000256" key="13">
    <source>
        <dbReference type="HAMAP-Rule" id="MF_00041"/>
    </source>
</evidence>
<keyword evidence="5 13" id="KW-0436">Ligase</keyword>
<evidence type="ECO:0000256" key="9">
    <source>
        <dbReference type="ARBA" id="ARBA00022840"/>
    </source>
</evidence>
<dbReference type="KEGG" id="mpj:MPNE_0412"/>
<comment type="subunit">
    <text evidence="3 13">Monomer.</text>
</comment>
<evidence type="ECO:0000256" key="2">
    <source>
        <dbReference type="ARBA" id="ARBA00005594"/>
    </source>
</evidence>
<comment type="catalytic activity">
    <reaction evidence="12 13">
        <text>tRNA(Cys) + L-cysteine + ATP = L-cysteinyl-tRNA(Cys) + AMP + diphosphate</text>
        <dbReference type="Rhea" id="RHEA:17773"/>
        <dbReference type="Rhea" id="RHEA-COMP:9661"/>
        <dbReference type="Rhea" id="RHEA-COMP:9679"/>
        <dbReference type="ChEBI" id="CHEBI:30616"/>
        <dbReference type="ChEBI" id="CHEBI:33019"/>
        <dbReference type="ChEBI" id="CHEBI:35235"/>
        <dbReference type="ChEBI" id="CHEBI:78442"/>
        <dbReference type="ChEBI" id="CHEBI:78517"/>
        <dbReference type="ChEBI" id="CHEBI:456215"/>
        <dbReference type="EC" id="6.1.1.16"/>
    </reaction>
</comment>
<feature type="domain" description="tRNA synthetases class I catalytic" evidence="14">
    <location>
        <begin position="19"/>
        <end position="309"/>
    </location>
</feature>
<dbReference type="GO" id="GO:0006423">
    <property type="term" value="P:cysteinyl-tRNA aminoacylation"/>
    <property type="evidence" value="ECO:0007669"/>
    <property type="project" value="UniProtKB-UniRule"/>
</dbReference>
<dbReference type="InterPro" id="IPR009080">
    <property type="entry name" value="tRNAsynth_Ia_anticodon-bd"/>
</dbReference>
<dbReference type="GO" id="GO:0005829">
    <property type="term" value="C:cytosol"/>
    <property type="evidence" value="ECO:0007669"/>
    <property type="project" value="TreeGrafter"/>
</dbReference>
<dbReference type="InterPro" id="IPR032678">
    <property type="entry name" value="tRNA-synt_1_cat_dom"/>
</dbReference>
<accession>A0A0H3DKC9</accession>
<evidence type="ECO:0000256" key="10">
    <source>
        <dbReference type="ARBA" id="ARBA00022917"/>
    </source>
</evidence>
<sequence length="437" mass="50668">MNQFEPKFTLIDTVSNQSVVLEQKQINIYLCGPTVYNDLHLGNTRPLIVFDVLQRVLQAAQYKVQFVQNITDIDDKIIKIAQQQEISEAQLCKQQITAYKSLLKKLNILPIKHLQVTDKIDKMPGYIARLVQMGFAYVSPLGNTYFSVSQLPQYGILANRVVETIEDEATDKRNKLDFVLWKQTTAGVKWNSPWGWGRPGWHVECAFLIDYSFKDQLTIHGGGVDLKFPHHENENAMHMALYDKPLTQHWMHIGHLMFENQKMSKSLQNFLLAVDFLTIHDFRILRWLFYQKHYYHPLDLSQSLIEQACSDIKRIQKAVNVCRTWFVYSEQSAIPAPKQFEPVFKALLNNLNFANAITHIWKLVKQINHDVSKQNLSGLKEHLSHLEWALNILGIGFKSIHTKLNVQLIKKWASLRKNGQLDKADEVRQKLIKKGLL</sequence>
<protein>
    <recommendedName>
        <fullName evidence="13">Cysteine--tRNA ligase</fullName>
        <ecNumber evidence="13">6.1.1.16</ecNumber>
    </recommendedName>
    <alternativeName>
        <fullName evidence="13">Cysteinyl-tRNA synthetase</fullName>
        <shortName evidence="13">CysRS</shortName>
    </alternativeName>
</protein>
<dbReference type="PANTHER" id="PTHR10890:SF3">
    <property type="entry name" value="CYSTEINE--TRNA LIGASE, CYTOPLASMIC"/>
    <property type="match status" value="1"/>
</dbReference>
<dbReference type="CDD" id="cd00672">
    <property type="entry name" value="CysRS_core"/>
    <property type="match status" value="1"/>
</dbReference>
<dbReference type="NCBIfam" id="TIGR00435">
    <property type="entry name" value="cysS"/>
    <property type="match status" value="1"/>
</dbReference>
<dbReference type="Pfam" id="PF09190">
    <property type="entry name" value="DALR_2"/>
    <property type="match status" value="1"/>
</dbReference>
<dbReference type="GeneID" id="66608987"/>
<dbReference type="SUPFAM" id="SSF47323">
    <property type="entry name" value="Anticodon-binding domain of a subclass of class I aminoacyl-tRNA synthetases"/>
    <property type="match status" value="1"/>
</dbReference>
<dbReference type="PANTHER" id="PTHR10890">
    <property type="entry name" value="CYSTEINYL-TRNA SYNTHETASE"/>
    <property type="match status" value="1"/>
</dbReference>
<keyword evidence="8 13" id="KW-0862">Zinc</keyword>
<dbReference type="Proteomes" id="UP000007756">
    <property type="component" value="Chromosome"/>
</dbReference>
<keyword evidence="6 13" id="KW-0479">Metal-binding</keyword>
<evidence type="ECO:0000256" key="1">
    <source>
        <dbReference type="ARBA" id="ARBA00004496"/>
    </source>
</evidence>
<keyword evidence="11 13" id="KW-0030">Aminoacyl-tRNA synthetase</keyword>
<feature type="short sequence motif" description="'HIGH' region" evidence="13">
    <location>
        <begin position="33"/>
        <end position="43"/>
    </location>
</feature>
<dbReference type="InterPro" id="IPR015803">
    <property type="entry name" value="Cys-tRNA-ligase"/>
</dbReference>
<reference evidence="16 17" key="1">
    <citation type="journal article" date="2010" name="Appl. Environ. Microbiol.">
        <title>Targeted chromosomal knockouts in Mycoplasma pneumoniae.</title>
        <authorList>
            <person name="Krishnakumar R."/>
            <person name="Assad-Garcia N."/>
            <person name="Benders G.A."/>
            <person name="Phan Q."/>
            <person name="Montague M.G."/>
            <person name="Glass J.I."/>
        </authorList>
    </citation>
    <scope>NUCLEOTIDE SEQUENCE [LARGE SCALE GENOMIC DNA]</scope>
    <source>
        <strain evidence="17">ATCC 15531 / DSM 22911 / NBRC 14401 / NCTC 10119 / FH</strain>
    </source>
</reference>
<evidence type="ECO:0000256" key="4">
    <source>
        <dbReference type="ARBA" id="ARBA00022490"/>
    </source>
</evidence>
<evidence type="ECO:0000256" key="7">
    <source>
        <dbReference type="ARBA" id="ARBA00022741"/>
    </source>
</evidence>
<feature type="binding site" evidence="13">
    <location>
        <position position="265"/>
    </location>
    <ligand>
        <name>ATP</name>
        <dbReference type="ChEBI" id="CHEBI:30616"/>
    </ligand>
</feature>
<gene>
    <name evidence="13 16" type="primary">cysS</name>
    <name evidence="16" type="ordered locus">MPNE_0412</name>
</gene>
<evidence type="ECO:0000313" key="17">
    <source>
        <dbReference type="Proteomes" id="UP000007756"/>
    </source>
</evidence>
<keyword evidence="9 13" id="KW-0067">ATP-binding</keyword>
<dbReference type="EC" id="6.1.1.16" evidence="13"/>
<dbReference type="GO" id="GO:0008270">
    <property type="term" value="F:zinc ion binding"/>
    <property type="evidence" value="ECO:0007669"/>
    <property type="project" value="UniProtKB-UniRule"/>
</dbReference>
<dbReference type="STRING" id="722438.F539_01990"/>
<evidence type="ECO:0000256" key="3">
    <source>
        <dbReference type="ARBA" id="ARBA00011245"/>
    </source>
</evidence>
<evidence type="ECO:0000256" key="5">
    <source>
        <dbReference type="ARBA" id="ARBA00022598"/>
    </source>
</evidence>
<dbReference type="HOGENOM" id="CLU_013528_0_0_14"/>
<dbReference type="Gene3D" id="3.40.50.620">
    <property type="entry name" value="HUPs"/>
    <property type="match status" value="1"/>
</dbReference>
<evidence type="ECO:0000256" key="11">
    <source>
        <dbReference type="ARBA" id="ARBA00023146"/>
    </source>
</evidence>
<dbReference type="PRINTS" id="PR00983">
    <property type="entry name" value="TRNASYNTHCYS"/>
</dbReference>
<feature type="binding site" evidence="13">
    <location>
        <position position="31"/>
    </location>
    <ligand>
        <name>Zn(2+)</name>
        <dbReference type="ChEBI" id="CHEBI:29105"/>
    </ligand>
</feature>
<comment type="similarity">
    <text evidence="2 13">Belongs to the class-I aminoacyl-tRNA synthetase family.</text>
</comment>
<dbReference type="InterPro" id="IPR014729">
    <property type="entry name" value="Rossmann-like_a/b/a_fold"/>
</dbReference>
<evidence type="ECO:0000256" key="6">
    <source>
        <dbReference type="ARBA" id="ARBA00022723"/>
    </source>
</evidence>
<comment type="cofactor">
    <cofactor evidence="13">
        <name>Zn(2+)</name>
        <dbReference type="ChEBI" id="CHEBI:29105"/>
    </cofactor>
    <text evidence="13">Binds 1 zinc ion per subunit.</text>
</comment>
<keyword evidence="4 13" id="KW-0963">Cytoplasm</keyword>
<dbReference type="GO" id="GO:0004817">
    <property type="term" value="F:cysteine-tRNA ligase activity"/>
    <property type="evidence" value="ECO:0007669"/>
    <property type="project" value="UniProtKB-UniRule"/>
</dbReference>
<feature type="short sequence motif" description="'KMSKS' region" evidence="13">
    <location>
        <begin position="262"/>
        <end position="266"/>
    </location>
</feature>
<proteinExistence type="inferred from homology"/>
<keyword evidence="7 13" id="KW-0547">Nucleotide-binding</keyword>
<feature type="binding site" evidence="13">
    <location>
        <position position="205"/>
    </location>
    <ligand>
        <name>Zn(2+)</name>
        <dbReference type="ChEBI" id="CHEBI:29105"/>
    </ligand>
</feature>
<dbReference type="Pfam" id="PF01406">
    <property type="entry name" value="tRNA-synt_1e"/>
    <property type="match status" value="1"/>
</dbReference>
<dbReference type="EMBL" id="CP002077">
    <property type="protein sequence ID" value="ADK86838.1"/>
    <property type="molecule type" value="Genomic_DNA"/>
</dbReference>
<feature type="binding site" evidence="13">
    <location>
        <position position="230"/>
    </location>
    <ligand>
        <name>Zn(2+)</name>
        <dbReference type="ChEBI" id="CHEBI:29105"/>
    </ligand>
</feature>
<dbReference type="InterPro" id="IPR015273">
    <property type="entry name" value="Cys-tRNA-synt_Ia_DALR"/>
</dbReference>
<feature type="binding site" evidence="13">
    <location>
        <position position="234"/>
    </location>
    <ligand>
        <name>Zn(2+)</name>
        <dbReference type="ChEBI" id="CHEBI:29105"/>
    </ligand>
</feature>
<dbReference type="SUPFAM" id="SSF52374">
    <property type="entry name" value="Nucleotidylyl transferase"/>
    <property type="match status" value="1"/>
</dbReference>